<evidence type="ECO:0000313" key="2">
    <source>
        <dbReference type="Proteomes" id="UP000076717"/>
    </source>
</evidence>
<dbReference type="EMBL" id="LIIN01000216">
    <property type="protein sequence ID" value="KZX19758.1"/>
    <property type="molecule type" value="Genomic_DNA"/>
</dbReference>
<organism evidence="1 2">
    <name type="scientific">Rathayibacter tanaceti</name>
    <dbReference type="NCBI Taxonomy" id="1671680"/>
    <lineage>
        <taxon>Bacteria</taxon>
        <taxon>Bacillati</taxon>
        <taxon>Actinomycetota</taxon>
        <taxon>Actinomycetes</taxon>
        <taxon>Micrococcales</taxon>
        <taxon>Microbacteriaceae</taxon>
        <taxon>Rathayibacter</taxon>
    </lineage>
</organism>
<comment type="caution">
    <text evidence="1">The sequence shown here is derived from an EMBL/GenBank/DDBJ whole genome shotgun (WGS) entry which is preliminary data.</text>
</comment>
<evidence type="ECO:0000313" key="1">
    <source>
        <dbReference type="EMBL" id="KZX19758.1"/>
    </source>
</evidence>
<reference evidence="1 2" key="1">
    <citation type="submission" date="2015-08" db="EMBL/GenBank/DDBJ databases">
        <title>Draft Genome Sequence of Rathayibacter sp. Strain VKM Ac-2596 Isolated from Leaf Gall Induced by Plant-Parasitic Nematodes.</title>
        <authorList>
            <person name="Vasilenko O.V."/>
            <person name="Starodumova I.P."/>
            <person name="Tarlachkov S.V."/>
            <person name="Dorofeeva L.V."/>
            <person name="Evtushenko L.I."/>
        </authorList>
    </citation>
    <scope>NUCLEOTIDE SEQUENCE [LARGE SCALE GENOMIC DNA]</scope>
    <source>
        <strain evidence="1 2">VKM Ac-2596</strain>
    </source>
</reference>
<dbReference type="AlphaFoldDB" id="A0A166H1F2"/>
<dbReference type="Proteomes" id="UP000076717">
    <property type="component" value="Unassembled WGS sequence"/>
</dbReference>
<accession>A0A166H1F2</accession>
<protein>
    <submittedName>
        <fullName evidence="1">Uncharacterized protein</fullName>
    </submittedName>
</protein>
<gene>
    <name evidence="1" type="ORF">ACH61_03140</name>
</gene>
<name>A0A166H1F2_9MICO</name>
<keyword evidence="2" id="KW-1185">Reference proteome</keyword>
<sequence>MPAEVTTAIGRCLSRWETPATTVRSTPTVGAGRACIARPSEPTTPISASAAIASIATRAPPRPAARPTIAGPLIEATVYESESCA</sequence>
<proteinExistence type="predicted"/>